<dbReference type="GO" id="GO:0008784">
    <property type="term" value="F:alanine racemase activity"/>
    <property type="evidence" value="ECO:0007669"/>
    <property type="project" value="UniProtKB-UniRule"/>
</dbReference>
<protein>
    <recommendedName>
        <fullName evidence="4">Alanine racemase</fullName>
        <ecNumber evidence="4">5.1.1.1</ecNumber>
    </recommendedName>
</protein>
<dbReference type="InterPro" id="IPR020622">
    <property type="entry name" value="Ala_racemase_pyridoxalP-BS"/>
</dbReference>
<dbReference type="GO" id="GO:0009252">
    <property type="term" value="P:peptidoglycan biosynthetic process"/>
    <property type="evidence" value="ECO:0007669"/>
    <property type="project" value="TreeGrafter"/>
</dbReference>
<dbReference type="PRINTS" id="PR00992">
    <property type="entry name" value="ALARACEMASE"/>
</dbReference>
<evidence type="ECO:0000313" key="9">
    <source>
        <dbReference type="Proteomes" id="UP000652354"/>
    </source>
</evidence>
<dbReference type="InterPro" id="IPR009006">
    <property type="entry name" value="Ala_racemase/Decarboxylase_C"/>
</dbReference>
<dbReference type="Gene3D" id="3.20.20.10">
    <property type="entry name" value="Alanine racemase"/>
    <property type="match status" value="1"/>
</dbReference>
<dbReference type="PANTHER" id="PTHR30511">
    <property type="entry name" value="ALANINE RACEMASE"/>
    <property type="match status" value="1"/>
</dbReference>
<dbReference type="GO" id="GO:0030170">
    <property type="term" value="F:pyridoxal phosphate binding"/>
    <property type="evidence" value="ECO:0007669"/>
    <property type="project" value="UniProtKB-UniRule"/>
</dbReference>
<feature type="binding site" evidence="4 6">
    <location>
        <position position="132"/>
    </location>
    <ligand>
        <name>substrate</name>
    </ligand>
</feature>
<feature type="active site" description="Proton acceptor; specific for L-alanine" evidence="4">
    <location>
        <position position="265"/>
    </location>
</feature>
<dbReference type="NCBIfam" id="TIGR00492">
    <property type="entry name" value="alr"/>
    <property type="match status" value="1"/>
</dbReference>
<feature type="active site" description="Proton acceptor; specific for D-alanine" evidence="4">
    <location>
        <position position="34"/>
    </location>
</feature>
<dbReference type="PANTHER" id="PTHR30511:SF0">
    <property type="entry name" value="ALANINE RACEMASE, CATABOLIC-RELATED"/>
    <property type="match status" value="1"/>
</dbReference>
<dbReference type="InterPro" id="IPR029066">
    <property type="entry name" value="PLP-binding_barrel"/>
</dbReference>
<dbReference type="RefSeq" id="WP_203655479.1">
    <property type="nucleotide sequence ID" value="NZ_BONR01000003.1"/>
</dbReference>
<proteinExistence type="inferred from homology"/>
<dbReference type="GO" id="GO:0030632">
    <property type="term" value="P:D-alanine biosynthetic process"/>
    <property type="evidence" value="ECO:0007669"/>
    <property type="project" value="UniProtKB-UniRule"/>
</dbReference>
<gene>
    <name evidence="8" type="primary">alr</name>
    <name evidence="8" type="ORF">Dac01nite_15430</name>
</gene>
<keyword evidence="9" id="KW-1185">Reference proteome</keyword>
<dbReference type="Pfam" id="PF01168">
    <property type="entry name" value="Ala_racemase_N"/>
    <property type="match status" value="1"/>
</dbReference>
<dbReference type="CDD" id="cd00430">
    <property type="entry name" value="PLPDE_III_AR"/>
    <property type="match status" value="1"/>
</dbReference>
<feature type="binding site" evidence="4 6">
    <location>
        <position position="313"/>
    </location>
    <ligand>
        <name>substrate</name>
    </ligand>
</feature>
<dbReference type="Gene3D" id="2.40.37.10">
    <property type="entry name" value="Lyase, Ornithine Decarboxylase, Chain A, domain 1"/>
    <property type="match status" value="1"/>
</dbReference>
<comment type="cofactor">
    <cofactor evidence="1 4 5">
        <name>pyridoxal 5'-phosphate</name>
        <dbReference type="ChEBI" id="CHEBI:597326"/>
    </cofactor>
</comment>
<evidence type="ECO:0000256" key="2">
    <source>
        <dbReference type="ARBA" id="ARBA00022898"/>
    </source>
</evidence>
<comment type="function">
    <text evidence="4">Catalyzes the interconversion of L-alanine and D-alanine. May also act on other amino acids.</text>
</comment>
<evidence type="ECO:0000256" key="5">
    <source>
        <dbReference type="PIRSR" id="PIRSR600821-50"/>
    </source>
</evidence>
<dbReference type="InterPro" id="IPR011079">
    <property type="entry name" value="Ala_racemase_C"/>
</dbReference>
<reference evidence="8" key="1">
    <citation type="submission" date="2021-01" db="EMBL/GenBank/DDBJ databases">
        <title>Whole genome shotgun sequence of Demequina activiva NBRC 110675.</title>
        <authorList>
            <person name="Komaki H."/>
            <person name="Tamura T."/>
        </authorList>
    </citation>
    <scope>NUCLEOTIDE SEQUENCE</scope>
    <source>
        <strain evidence="8">NBRC 110675</strain>
    </source>
</reference>
<evidence type="ECO:0000256" key="4">
    <source>
        <dbReference type="HAMAP-Rule" id="MF_01201"/>
    </source>
</evidence>
<evidence type="ECO:0000259" key="7">
    <source>
        <dbReference type="SMART" id="SM01005"/>
    </source>
</evidence>
<comment type="catalytic activity">
    <reaction evidence="4">
        <text>L-alanine = D-alanine</text>
        <dbReference type="Rhea" id="RHEA:20249"/>
        <dbReference type="ChEBI" id="CHEBI:57416"/>
        <dbReference type="ChEBI" id="CHEBI:57972"/>
        <dbReference type="EC" id="5.1.1.1"/>
    </reaction>
</comment>
<evidence type="ECO:0000256" key="3">
    <source>
        <dbReference type="ARBA" id="ARBA00023235"/>
    </source>
</evidence>
<evidence type="ECO:0000256" key="1">
    <source>
        <dbReference type="ARBA" id="ARBA00001933"/>
    </source>
</evidence>
<dbReference type="EC" id="5.1.1.1" evidence="4"/>
<dbReference type="InterPro" id="IPR001608">
    <property type="entry name" value="Ala_racemase_N"/>
</dbReference>
<comment type="similarity">
    <text evidence="4">Belongs to the alanine racemase family.</text>
</comment>
<sequence length="369" mass="38700">MSALEVSVDYRAITRNVEVLRSRAAGADVMAVVKADAYGHGLAAAASAARQGGAAWLGVAQPGEALALRAAGDTGRILTWLYGPAFPARELVMADVDLSASSADVLGEIVAVTRELGTPARLHLCVDTGLGREGVPAGSLEALLDLAVAAQDEGLVRIVGMWSHLAWADAPGHPTIDAQAAVFRDALALAERRGVELEVRHLANSACTLTRPDLHFDLVRPGIAIYGLPPVPDPDGERFGLTAAMTVRSEVILVKDVPAGHGVSYGHDYVTPYPTTLGLISAGYADGVFRSAGNRAEVDIRGRRYTIAGRVCMDQFVVDLGPVTEVRAGDVATLIGPTGPTATEWAHAIDTIDYEVVCRFGALRAKEPA</sequence>
<evidence type="ECO:0000256" key="6">
    <source>
        <dbReference type="PIRSR" id="PIRSR600821-52"/>
    </source>
</evidence>
<dbReference type="InterPro" id="IPR000821">
    <property type="entry name" value="Ala_racemase"/>
</dbReference>
<dbReference type="AlphaFoldDB" id="A0A919UJY3"/>
<organism evidence="8 9">
    <name type="scientific">Demequina activiva</name>
    <dbReference type="NCBI Taxonomy" id="1582364"/>
    <lineage>
        <taxon>Bacteria</taxon>
        <taxon>Bacillati</taxon>
        <taxon>Actinomycetota</taxon>
        <taxon>Actinomycetes</taxon>
        <taxon>Micrococcales</taxon>
        <taxon>Demequinaceae</taxon>
        <taxon>Demequina</taxon>
    </lineage>
</organism>
<comment type="caution">
    <text evidence="8">The sequence shown here is derived from an EMBL/GenBank/DDBJ whole genome shotgun (WGS) entry which is preliminary data.</text>
</comment>
<keyword evidence="3 4" id="KW-0413">Isomerase</keyword>
<dbReference type="Pfam" id="PF00842">
    <property type="entry name" value="Ala_racemase_C"/>
    <property type="match status" value="1"/>
</dbReference>
<dbReference type="SUPFAM" id="SSF50621">
    <property type="entry name" value="Alanine racemase C-terminal domain-like"/>
    <property type="match status" value="1"/>
</dbReference>
<dbReference type="SUPFAM" id="SSF51419">
    <property type="entry name" value="PLP-binding barrel"/>
    <property type="match status" value="1"/>
</dbReference>
<evidence type="ECO:0000313" key="8">
    <source>
        <dbReference type="EMBL" id="GIG54791.1"/>
    </source>
</evidence>
<dbReference type="PROSITE" id="PS00395">
    <property type="entry name" value="ALANINE_RACEMASE"/>
    <property type="match status" value="1"/>
</dbReference>
<accession>A0A919UJY3</accession>
<name>A0A919UJY3_9MICO</name>
<dbReference type="GO" id="GO:0005829">
    <property type="term" value="C:cytosol"/>
    <property type="evidence" value="ECO:0007669"/>
    <property type="project" value="TreeGrafter"/>
</dbReference>
<dbReference type="SMART" id="SM01005">
    <property type="entry name" value="Ala_racemase_C"/>
    <property type="match status" value="1"/>
</dbReference>
<keyword evidence="2 4" id="KW-0663">Pyridoxal phosphate</keyword>
<feature type="modified residue" description="N6-(pyridoxal phosphate)lysine" evidence="4 5">
    <location>
        <position position="34"/>
    </location>
</feature>
<comment type="pathway">
    <text evidence="4">Amino-acid biosynthesis; D-alanine biosynthesis; D-alanine from L-alanine: step 1/1.</text>
</comment>
<dbReference type="EMBL" id="BONR01000003">
    <property type="protein sequence ID" value="GIG54791.1"/>
    <property type="molecule type" value="Genomic_DNA"/>
</dbReference>
<dbReference type="Proteomes" id="UP000652354">
    <property type="component" value="Unassembled WGS sequence"/>
</dbReference>
<dbReference type="HAMAP" id="MF_01201">
    <property type="entry name" value="Ala_racemase"/>
    <property type="match status" value="1"/>
</dbReference>
<feature type="domain" description="Alanine racemase C-terminal" evidence="7">
    <location>
        <begin position="244"/>
        <end position="367"/>
    </location>
</feature>